<dbReference type="SUPFAM" id="SSF51735">
    <property type="entry name" value="NAD(P)-binding Rossmann-fold domains"/>
    <property type="match status" value="1"/>
</dbReference>
<dbReference type="Proteomes" id="UP000286931">
    <property type="component" value="Unassembled WGS sequence"/>
</dbReference>
<evidence type="ECO:0000259" key="1">
    <source>
        <dbReference type="SMART" id="SM00829"/>
    </source>
</evidence>
<protein>
    <submittedName>
        <fullName evidence="2">NADPH:quinone reductase</fullName>
    </submittedName>
</protein>
<name>A0A401YQH4_9ACTN</name>
<dbReference type="InterPro" id="IPR020843">
    <property type="entry name" value="ER"/>
</dbReference>
<evidence type="ECO:0000313" key="3">
    <source>
        <dbReference type="Proteomes" id="UP000286931"/>
    </source>
</evidence>
<sequence length="303" mass="31427">MRAIRIDGFGGFDRLRVEDVSEPRLGIGDVLVRTIASAINPVDDKTRRGGIAGAMPAPPMVLGWDVAGVVLDPGAAMDDLRVGDRVFAMVPQLATGHGTWADLIAIPAHQVARAPEGTSLVEAATLPLPGLTAWQALAGLELRSGQRLLVAGGTGAVGGIAVQLARHVGVEVHALVSRPAQVAAVRALGAEQAFDDPAALEPGTYDAVFDTFGAPVLDAIADGGRYTSVATEAGPVPDLSHRKVRTTLHQVSPDAGALAEIARLVDAGALRARVHAAFPLHRVREAHEHFARGGLTGKIALTF</sequence>
<dbReference type="InterPro" id="IPR011032">
    <property type="entry name" value="GroES-like_sf"/>
</dbReference>
<dbReference type="PANTHER" id="PTHR43482:SF1">
    <property type="entry name" value="PROTEIN AST1-RELATED"/>
    <property type="match status" value="1"/>
</dbReference>
<dbReference type="CDD" id="cd05289">
    <property type="entry name" value="MDR_like_2"/>
    <property type="match status" value="1"/>
</dbReference>
<dbReference type="Gene3D" id="3.40.50.720">
    <property type="entry name" value="NAD(P)-binding Rossmann-like Domain"/>
    <property type="match status" value="1"/>
</dbReference>
<dbReference type="GO" id="GO:0016491">
    <property type="term" value="F:oxidoreductase activity"/>
    <property type="evidence" value="ECO:0007669"/>
    <property type="project" value="InterPro"/>
</dbReference>
<dbReference type="AlphaFoldDB" id="A0A401YQH4"/>
<dbReference type="InterPro" id="IPR036291">
    <property type="entry name" value="NAD(P)-bd_dom_sf"/>
</dbReference>
<evidence type="ECO:0000313" key="2">
    <source>
        <dbReference type="EMBL" id="GCD96852.1"/>
    </source>
</evidence>
<dbReference type="PANTHER" id="PTHR43482">
    <property type="entry name" value="PROTEIN AST1-RELATED"/>
    <property type="match status" value="1"/>
</dbReference>
<dbReference type="SUPFAM" id="SSF50129">
    <property type="entry name" value="GroES-like"/>
    <property type="match status" value="1"/>
</dbReference>
<organism evidence="2 3">
    <name type="scientific">Embleya hyalina</name>
    <dbReference type="NCBI Taxonomy" id="516124"/>
    <lineage>
        <taxon>Bacteria</taxon>
        <taxon>Bacillati</taxon>
        <taxon>Actinomycetota</taxon>
        <taxon>Actinomycetes</taxon>
        <taxon>Kitasatosporales</taxon>
        <taxon>Streptomycetaceae</taxon>
        <taxon>Embleya</taxon>
    </lineage>
</organism>
<dbReference type="InterPro" id="IPR052585">
    <property type="entry name" value="Lipid_raft_assoc_Zn_ADH"/>
</dbReference>
<accession>A0A401YQH4</accession>
<dbReference type="Pfam" id="PF08240">
    <property type="entry name" value="ADH_N"/>
    <property type="match status" value="1"/>
</dbReference>
<dbReference type="EMBL" id="BIFH01000022">
    <property type="protein sequence ID" value="GCD96852.1"/>
    <property type="molecule type" value="Genomic_DNA"/>
</dbReference>
<dbReference type="InterPro" id="IPR013154">
    <property type="entry name" value="ADH-like_N"/>
</dbReference>
<reference evidence="2 3" key="1">
    <citation type="submission" date="2018-12" db="EMBL/GenBank/DDBJ databases">
        <title>Draft genome sequence of Embleya hyalina NBRC 13850T.</title>
        <authorList>
            <person name="Komaki H."/>
            <person name="Hosoyama A."/>
            <person name="Kimura A."/>
            <person name="Ichikawa N."/>
            <person name="Tamura T."/>
        </authorList>
    </citation>
    <scope>NUCLEOTIDE SEQUENCE [LARGE SCALE GENOMIC DNA]</scope>
    <source>
        <strain evidence="2 3">NBRC 13850</strain>
    </source>
</reference>
<dbReference type="Gene3D" id="3.90.180.10">
    <property type="entry name" value="Medium-chain alcohol dehydrogenases, catalytic domain"/>
    <property type="match status" value="1"/>
</dbReference>
<comment type="caution">
    <text evidence="2">The sequence shown here is derived from an EMBL/GenBank/DDBJ whole genome shotgun (WGS) entry which is preliminary data.</text>
</comment>
<proteinExistence type="predicted"/>
<dbReference type="SMART" id="SM00829">
    <property type="entry name" value="PKS_ER"/>
    <property type="match status" value="1"/>
</dbReference>
<gene>
    <name evidence="2" type="ORF">EHYA_04539</name>
</gene>
<feature type="domain" description="Enoyl reductase (ER)" evidence="1">
    <location>
        <begin position="10"/>
        <end position="301"/>
    </location>
</feature>
<dbReference type="Pfam" id="PF13602">
    <property type="entry name" value="ADH_zinc_N_2"/>
    <property type="match status" value="1"/>
</dbReference>
<keyword evidence="3" id="KW-1185">Reference proteome</keyword>
<dbReference type="OrthoDB" id="9787435at2"/>